<dbReference type="AlphaFoldDB" id="A0A842HL91"/>
<dbReference type="InterPro" id="IPR047726">
    <property type="entry name" value="CsgH_dom"/>
</dbReference>
<dbReference type="InterPro" id="IPR014491">
    <property type="entry name" value="Curli_production_prot_CsgC"/>
</dbReference>
<keyword evidence="8" id="KW-1185">Reference proteome</keyword>
<dbReference type="GO" id="GO:0042597">
    <property type="term" value="C:periplasmic space"/>
    <property type="evidence" value="ECO:0007669"/>
    <property type="project" value="UniProtKB-SubCell"/>
</dbReference>
<evidence type="ECO:0000256" key="4">
    <source>
        <dbReference type="ARBA" id="ARBA00022729"/>
    </source>
</evidence>
<evidence type="ECO:0000256" key="3">
    <source>
        <dbReference type="ARBA" id="ARBA00017442"/>
    </source>
</evidence>
<evidence type="ECO:0000313" key="7">
    <source>
        <dbReference type="EMBL" id="MBC2769539.1"/>
    </source>
</evidence>
<comment type="subcellular location">
    <subcellularLocation>
        <location evidence="1">Periplasm</location>
    </subcellularLocation>
</comment>
<dbReference type="NCBIfam" id="NF041112">
    <property type="entry name" value="chap_CsgH_alph"/>
    <property type="match status" value="1"/>
</dbReference>
<gene>
    <name evidence="7" type="ORF">GTU67_06380</name>
</gene>
<dbReference type="EMBL" id="JACJUU010000003">
    <property type="protein sequence ID" value="MBC2769539.1"/>
    <property type="molecule type" value="Genomic_DNA"/>
</dbReference>
<evidence type="ECO:0000256" key="2">
    <source>
        <dbReference type="ARBA" id="ARBA00006329"/>
    </source>
</evidence>
<dbReference type="Gene3D" id="2.60.40.2420">
    <property type="match status" value="1"/>
</dbReference>
<sequence>MDADIQVWLEAAQRTQPQIIVPYIKSPVETTLKYVVEARRSAAQGSSRLRQGGTIHLTADQATALGTLALTRSAQDTCEVTMTLRTADNTERKFQLPCPGFVPET</sequence>
<name>A0A842HL91_9BURK</name>
<keyword evidence="5" id="KW-0574">Periplasm</keyword>
<dbReference type="Proteomes" id="UP000545386">
    <property type="component" value="Unassembled WGS sequence"/>
</dbReference>
<keyword evidence="4" id="KW-0732">Signal</keyword>
<dbReference type="RefSeq" id="WP_249417612.1">
    <property type="nucleotide sequence ID" value="NZ_JACJUU010000003.1"/>
</dbReference>
<keyword evidence="6" id="KW-0143">Chaperone</keyword>
<evidence type="ECO:0000313" key="8">
    <source>
        <dbReference type="Proteomes" id="UP000545386"/>
    </source>
</evidence>
<evidence type="ECO:0000256" key="6">
    <source>
        <dbReference type="ARBA" id="ARBA00023186"/>
    </source>
</evidence>
<reference evidence="7 8" key="1">
    <citation type="submission" date="2020-08" db="EMBL/GenBank/DDBJ databases">
        <title>Paraeoetvoesia sp. YC-7-48 draft genome sequence.</title>
        <authorList>
            <person name="Yao L."/>
        </authorList>
    </citation>
    <scope>NUCLEOTIDE SEQUENCE [LARGE SCALE GENOMIC DNA]</scope>
    <source>
        <strain evidence="8">YC-7-48</strain>
    </source>
</reference>
<dbReference type="Pfam" id="PF10610">
    <property type="entry name" value="Tafi-CsgC"/>
    <property type="match status" value="1"/>
</dbReference>
<comment type="caution">
    <text evidence="7">The sequence shown here is derived from an EMBL/GenBank/DDBJ whole genome shotgun (WGS) entry which is preliminary data.</text>
</comment>
<proteinExistence type="inferred from homology"/>
<accession>A0A842HL91</accession>
<dbReference type="InterPro" id="IPR053722">
    <property type="entry name" value="Curli_assembly_CsgC/AgfC"/>
</dbReference>
<evidence type="ECO:0000256" key="1">
    <source>
        <dbReference type="ARBA" id="ARBA00004418"/>
    </source>
</evidence>
<evidence type="ECO:0000256" key="5">
    <source>
        <dbReference type="ARBA" id="ARBA00022764"/>
    </source>
</evidence>
<comment type="similarity">
    <text evidence="2">Belongs to the CsgC/AgfC family.</text>
</comment>
<protein>
    <recommendedName>
        <fullName evidence="3">Curli assembly protein CsgC</fullName>
    </recommendedName>
</protein>
<organism evidence="7 8">
    <name type="scientific">Pusillimonas minor</name>
    <dbReference type="NCBI Taxonomy" id="2697024"/>
    <lineage>
        <taxon>Bacteria</taxon>
        <taxon>Pseudomonadati</taxon>
        <taxon>Pseudomonadota</taxon>
        <taxon>Betaproteobacteria</taxon>
        <taxon>Burkholderiales</taxon>
        <taxon>Alcaligenaceae</taxon>
        <taxon>Pusillimonas</taxon>
    </lineage>
</organism>